<evidence type="ECO:0000256" key="1">
    <source>
        <dbReference type="ARBA" id="ARBA00004651"/>
    </source>
</evidence>
<evidence type="ECO:0000313" key="10">
    <source>
        <dbReference type="Proteomes" id="UP000030832"/>
    </source>
</evidence>
<dbReference type="EMBL" id="JRJU01000020">
    <property type="protein sequence ID" value="KHF39341.1"/>
    <property type="molecule type" value="Genomic_DNA"/>
</dbReference>
<dbReference type="InterPro" id="IPR000515">
    <property type="entry name" value="MetI-like"/>
</dbReference>
<accession>A0A0B0II74</accession>
<feature type="transmembrane region" description="Helical" evidence="7">
    <location>
        <begin position="150"/>
        <end position="171"/>
    </location>
</feature>
<keyword evidence="4 7" id="KW-0812">Transmembrane</keyword>
<gene>
    <name evidence="9" type="ORF">LQ50_15730</name>
</gene>
<dbReference type="GO" id="GO:0005886">
    <property type="term" value="C:plasma membrane"/>
    <property type="evidence" value="ECO:0007669"/>
    <property type="project" value="UniProtKB-SubCell"/>
</dbReference>
<feature type="transmembrane region" description="Helical" evidence="7">
    <location>
        <begin position="53"/>
        <end position="74"/>
    </location>
</feature>
<dbReference type="CDD" id="cd06261">
    <property type="entry name" value="TM_PBP2"/>
    <property type="match status" value="1"/>
</dbReference>
<dbReference type="PANTHER" id="PTHR43386:SF22">
    <property type="entry name" value="OLIGOPEPTIDE TRANSPORT SYSTEM PERMEASE PROTEIN OPPC"/>
    <property type="match status" value="1"/>
</dbReference>
<dbReference type="GO" id="GO:0055085">
    <property type="term" value="P:transmembrane transport"/>
    <property type="evidence" value="ECO:0007669"/>
    <property type="project" value="InterPro"/>
</dbReference>
<dbReference type="AlphaFoldDB" id="A0A0B0II74"/>
<dbReference type="Proteomes" id="UP000030832">
    <property type="component" value="Unassembled WGS sequence"/>
</dbReference>
<name>A0A0B0II74_9BACI</name>
<dbReference type="Pfam" id="PF12911">
    <property type="entry name" value="OppC_N"/>
    <property type="match status" value="1"/>
</dbReference>
<dbReference type="eggNOG" id="COG1173">
    <property type="taxonomic scope" value="Bacteria"/>
</dbReference>
<proteinExistence type="inferred from homology"/>
<evidence type="ECO:0000256" key="3">
    <source>
        <dbReference type="ARBA" id="ARBA00022475"/>
    </source>
</evidence>
<dbReference type="InterPro" id="IPR035906">
    <property type="entry name" value="MetI-like_sf"/>
</dbReference>
<dbReference type="STRING" id="333138.LQ50_15730"/>
<dbReference type="Gene3D" id="1.10.3720.10">
    <property type="entry name" value="MetI-like"/>
    <property type="match status" value="1"/>
</dbReference>
<feature type="transmembrane region" description="Helical" evidence="7">
    <location>
        <begin position="235"/>
        <end position="262"/>
    </location>
</feature>
<evidence type="ECO:0000256" key="7">
    <source>
        <dbReference type="RuleBase" id="RU363032"/>
    </source>
</evidence>
<protein>
    <submittedName>
        <fullName evidence="9">Diguanylate cyclase</fullName>
    </submittedName>
</protein>
<evidence type="ECO:0000256" key="4">
    <source>
        <dbReference type="ARBA" id="ARBA00022692"/>
    </source>
</evidence>
<comment type="caution">
    <text evidence="9">The sequence shown here is derived from an EMBL/GenBank/DDBJ whole genome shotgun (WGS) entry which is preliminary data.</text>
</comment>
<feature type="transmembrane region" description="Helical" evidence="7">
    <location>
        <begin position="116"/>
        <end position="138"/>
    </location>
</feature>
<organism evidence="9 10">
    <name type="scientific">Halalkalibacter okhensis</name>
    <dbReference type="NCBI Taxonomy" id="333138"/>
    <lineage>
        <taxon>Bacteria</taxon>
        <taxon>Bacillati</taxon>
        <taxon>Bacillota</taxon>
        <taxon>Bacilli</taxon>
        <taxon>Bacillales</taxon>
        <taxon>Bacillaceae</taxon>
        <taxon>Halalkalibacter</taxon>
    </lineage>
</organism>
<dbReference type="RefSeq" id="WP_034630694.1">
    <property type="nucleotide sequence ID" value="NZ_JRJU01000020.1"/>
</dbReference>
<sequence>MDHSARASKKEDKRIPDDLFTPVKKGGGNEAEFMRPSVGFWQDAWYRLMKNKVAVLGLVLIVIMIIMAIIGPWLTPYDYREGVLSNQNQAPSSTHWFGTDELGRDMFTRVWYGARVSLFIGFAAALIEFVIGVSYGGLSGYKGGRVDNIMMRIVDVLYGLPYLLVVILLMVVMDPGVFTIIVALSLTGWIGMARIVRGQVLQLKSNEYVLASKVLGGSTSRIVRKHLLPNSMGPIIVSMTLTVPGAIFAEAFLSFLGLGVQAPIASWGTMANDALGVLNTGYWWRLVFPAVMISLTMFAFNVFGDGLRDALDPKMRR</sequence>
<dbReference type="OrthoDB" id="9797472at2"/>
<evidence type="ECO:0000259" key="8">
    <source>
        <dbReference type="PROSITE" id="PS50928"/>
    </source>
</evidence>
<evidence type="ECO:0000256" key="2">
    <source>
        <dbReference type="ARBA" id="ARBA00022448"/>
    </source>
</evidence>
<feature type="transmembrane region" description="Helical" evidence="7">
    <location>
        <begin position="177"/>
        <end position="196"/>
    </location>
</feature>
<feature type="transmembrane region" description="Helical" evidence="7">
    <location>
        <begin position="282"/>
        <end position="307"/>
    </location>
</feature>
<dbReference type="PANTHER" id="PTHR43386">
    <property type="entry name" value="OLIGOPEPTIDE TRANSPORT SYSTEM PERMEASE PROTEIN APPC"/>
    <property type="match status" value="1"/>
</dbReference>
<keyword evidence="2 7" id="KW-0813">Transport</keyword>
<reference evidence="9 10" key="1">
    <citation type="submission" date="2014-09" db="EMBL/GenBank/DDBJ databases">
        <title>Genome sequencing and annotation of Bacillus Okhensis strain Kh10-101T.</title>
        <authorList>
            <person name="Prakash J.S."/>
        </authorList>
    </citation>
    <scope>NUCLEOTIDE SEQUENCE [LARGE SCALE GENOMIC DNA]</scope>
    <source>
        <strain evidence="10">Kh10-101T</strain>
    </source>
</reference>
<feature type="domain" description="ABC transmembrane type-1" evidence="8">
    <location>
        <begin position="114"/>
        <end position="304"/>
    </location>
</feature>
<dbReference type="InterPro" id="IPR025966">
    <property type="entry name" value="OppC_N"/>
</dbReference>
<evidence type="ECO:0000256" key="5">
    <source>
        <dbReference type="ARBA" id="ARBA00022989"/>
    </source>
</evidence>
<comment type="subcellular location">
    <subcellularLocation>
        <location evidence="1 7">Cell membrane</location>
        <topology evidence="1 7">Multi-pass membrane protein</topology>
    </subcellularLocation>
</comment>
<keyword evidence="6 7" id="KW-0472">Membrane</keyword>
<dbReference type="Pfam" id="PF00528">
    <property type="entry name" value="BPD_transp_1"/>
    <property type="match status" value="1"/>
</dbReference>
<dbReference type="PROSITE" id="PS50928">
    <property type="entry name" value="ABC_TM1"/>
    <property type="match status" value="1"/>
</dbReference>
<keyword evidence="3" id="KW-1003">Cell membrane</keyword>
<dbReference type="InterPro" id="IPR050366">
    <property type="entry name" value="BP-dependent_transpt_permease"/>
</dbReference>
<comment type="similarity">
    <text evidence="7">Belongs to the binding-protein-dependent transport system permease family.</text>
</comment>
<keyword evidence="5 7" id="KW-1133">Transmembrane helix</keyword>
<dbReference type="SUPFAM" id="SSF161098">
    <property type="entry name" value="MetI-like"/>
    <property type="match status" value="1"/>
</dbReference>
<evidence type="ECO:0000313" key="9">
    <source>
        <dbReference type="EMBL" id="KHF39341.1"/>
    </source>
</evidence>
<keyword evidence="10" id="KW-1185">Reference proteome</keyword>
<evidence type="ECO:0000256" key="6">
    <source>
        <dbReference type="ARBA" id="ARBA00023136"/>
    </source>
</evidence>